<dbReference type="AlphaFoldDB" id="A0A5J4QWB9"/>
<dbReference type="Pfam" id="PF10145">
    <property type="entry name" value="PhageMin_Tail"/>
    <property type="match status" value="1"/>
</dbReference>
<evidence type="ECO:0000313" key="3">
    <source>
        <dbReference type="EMBL" id="KAA6325625.1"/>
    </source>
</evidence>
<evidence type="ECO:0000256" key="1">
    <source>
        <dbReference type="SAM" id="Coils"/>
    </source>
</evidence>
<proteinExistence type="predicted"/>
<feature type="coiled-coil region" evidence="1">
    <location>
        <begin position="661"/>
        <end position="757"/>
    </location>
</feature>
<organism evidence="3">
    <name type="scientific">termite gut metagenome</name>
    <dbReference type="NCBI Taxonomy" id="433724"/>
    <lineage>
        <taxon>unclassified sequences</taxon>
        <taxon>metagenomes</taxon>
        <taxon>organismal metagenomes</taxon>
    </lineage>
</organism>
<gene>
    <name evidence="3" type="ORF">EZS27_025183</name>
</gene>
<reference evidence="3" key="1">
    <citation type="submission" date="2019-03" db="EMBL/GenBank/DDBJ databases">
        <title>Single cell metagenomics reveals metabolic interactions within the superorganism composed of flagellate Streblomastix strix and complex community of Bacteroidetes bacteria on its surface.</title>
        <authorList>
            <person name="Treitli S.C."/>
            <person name="Kolisko M."/>
            <person name="Husnik F."/>
            <person name="Keeling P."/>
            <person name="Hampl V."/>
        </authorList>
    </citation>
    <scope>NUCLEOTIDE SEQUENCE</scope>
    <source>
        <strain evidence="3">STM</strain>
    </source>
</reference>
<accession>A0A5J4QWB9</accession>
<name>A0A5J4QWB9_9ZZZZ</name>
<dbReference type="EMBL" id="SNRY01002326">
    <property type="protein sequence ID" value="KAA6325625.1"/>
    <property type="molecule type" value="Genomic_DNA"/>
</dbReference>
<keyword evidence="1" id="KW-0175">Coiled coil</keyword>
<dbReference type="InterPro" id="IPR010090">
    <property type="entry name" value="Phage_tape_meas"/>
</dbReference>
<comment type="caution">
    <text evidence="3">The sequence shown here is derived from an EMBL/GenBank/DDBJ whole genome shotgun (WGS) entry which is preliminary data.</text>
</comment>
<sequence length="1051" mass="117859">MAKSDKVVKRGIYLYIDSQEIKNDIKSIETEMRTLISAQKRMTIGSEEYQRAAQKIRTLRGIVREHNDSLRQTREQLDENTNSFSKYRGKLLGFVAGLTGAFAGMKKAVDEYLQLDSAYSDVMKYTSMTRDEVLELNESFKEMDTKTARKELNALAGDAGRLGITAKEDILDFVQAADIIRVSLGEDLGEDAIKNIGKLSQIFGNDKKMGLKNAMLATGSAINDIAQSSSASEPYLVEFTSRMAGVGKQADISVPKLIGFASVMDQNAMNVQAASTALQAVIMKMYQDPAKMAKIAGMEVKSFSKLVKEDANEAVLQLLSTLNQKGGMERLAPVFKAMKLNGAEASKALSILSADIDKVRGQQAQATIAFEKGTSVIDEFNVKNNDLSAQMEKGKKVLQERVFDLGEQLVPVMLKLVAAGGMTLGILKDLLVLALKYSDVLLVLGVSIASYNIALKVKVIWTERDVIATKAAAVANGILKGSLYLLQVAYYGLTGQLSKARGAMVAFNLVTRLNPIGALVSLIAALAGAFLLLAKHASAYYNINSVNEKVTEKVNEALQAQKQKVKDLTGIIHNNTISIDDRRQAIENLKKIMPEYNAQISEEGVVINENTEALKRENKELAMNIEFREISAELTKRENSIAQLKNSPAFKDNSLMGSMAREDVRGKIEAEEAVIASLKERYEGLKDTQREFFEKKNLRTIEQVTAQLEQANKRVNELLSMSDFEKSNLDYSFDKMLLDVKDKVKELEKEKKKLSGDTDKTGDTEPAGVDIKQKDIFLKVEAEYNKKRAEIKNQYLKGEIATQEEYNRQAEELELDLLHAKLKVAGVEPKRRDQIEQQILDSKIKLMGELEKMDDSLYMSEEEKDRRDLERIKKKYDAMVQVVEQAYTAGIIPTEEEKSRILSGLREKQVEEEKKGWEKVAADKIKEDDKQMAASVFALNERRMKENMSEKTYNEELQKINLDFISQKLFTFQLSEEQITELQKQGQEIRLKQFDEAQEKELNRQKVYAEMMNDIGTVMGESIVNLFAQGEEGMKGFMKNILNLMIDSLHK</sequence>
<protein>
    <recommendedName>
        <fullName evidence="2">Phage tail tape measure protein domain-containing protein</fullName>
    </recommendedName>
</protein>
<feature type="domain" description="Phage tail tape measure protein" evidence="2">
    <location>
        <begin position="131"/>
        <end position="323"/>
    </location>
</feature>
<dbReference type="NCBIfam" id="TIGR01760">
    <property type="entry name" value="tape_meas_TP901"/>
    <property type="match status" value="1"/>
</dbReference>
<feature type="non-terminal residue" evidence="3">
    <location>
        <position position="1051"/>
    </location>
</feature>
<feature type="coiled-coil region" evidence="1">
    <location>
        <begin position="796"/>
        <end position="823"/>
    </location>
</feature>
<evidence type="ECO:0000259" key="2">
    <source>
        <dbReference type="Pfam" id="PF10145"/>
    </source>
</evidence>